<proteinExistence type="predicted"/>
<dbReference type="Proteomes" id="UP001392437">
    <property type="component" value="Unassembled WGS sequence"/>
</dbReference>
<accession>A0AAW0R0D4</accession>
<evidence type="ECO:0000313" key="2">
    <source>
        <dbReference type="Proteomes" id="UP001392437"/>
    </source>
</evidence>
<gene>
    <name evidence="1" type="ORF">PG999_004814</name>
</gene>
<dbReference type="AlphaFoldDB" id="A0AAW0R0D4"/>
<dbReference type="EMBL" id="JAQQWP010000004">
    <property type="protein sequence ID" value="KAK8120694.1"/>
    <property type="molecule type" value="Genomic_DNA"/>
</dbReference>
<sequence length="195" mass="22491">MRNRKSPLQDLMPKSGMQYRSGDSILQRPYFDFQIYNAWSKAAGSTSIFKNLAKGCHVVDKVLANMIKIARRPSINKHLRSSLSGDGFFRFAMAVRKETAWATKTNIYVFMELFYQLFYAHQMSVHNEHGENGKADDYSLTAKEISEFLAEHHVDWDMAAQEYENYLLMKTCVYSYKKASTTGDSFINCRTCTNI</sequence>
<protein>
    <submittedName>
        <fullName evidence="1">Uncharacterized protein</fullName>
    </submittedName>
</protein>
<comment type="caution">
    <text evidence="1">The sequence shown here is derived from an EMBL/GenBank/DDBJ whole genome shotgun (WGS) entry which is preliminary data.</text>
</comment>
<keyword evidence="2" id="KW-1185">Reference proteome</keyword>
<evidence type="ECO:0000313" key="1">
    <source>
        <dbReference type="EMBL" id="KAK8120694.1"/>
    </source>
</evidence>
<organism evidence="1 2">
    <name type="scientific">Apiospora kogelbergensis</name>
    <dbReference type="NCBI Taxonomy" id="1337665"/>
    <lineage>
        <taxon>Eukaryota</taxon>
        <taxon>Fungi</taxon>
        <taxon>Dikarya</taxon>
        <taxon>Ascomycota</taxon>
        <taxon>Pezizomycotina</taxon>
        <taxon>Sordariomycetes</taxon>
        <taxon>Xylariomycetidae</taxon>
        <taxon>Amphisphaeriales</taxon>
        <taxon>Apiosporaceae</taxon>
        <taxon>Apiospora</taxon>
    </lineage>
</organism>
<reference evidence="1 2" key="1">
    <citation type="submission" date="2023-01" db="EMBL/GenBank/DDBJ databases">
        <title>Analysis of 21 Apiospora genomes using comparative genomics revels a genus with tremendous synthesis potential of carbohydrate active enzymes and secondary metabolites.</title>
        <authorList>
            <person name="Sorensen T."/>
        </authorList>
    </citation>
    <scope>NUCLEOTIDE SEQUENCE [LARGE SCALE GENOMIC DNA]</scope>
    <source>
        <strain evidence="1 2">CBS 117206</strain>
    </source>
</reference>
<name>A0AAW0R0D4_9PEZI</name>